<reference evidence="2 3" key="1">
    <citation type="submission" date="2015-09" db="EMBL/GenBank/DDBJ databases">
        <authorList>
            <consortium name="Pathogen Informatics"/>
        </authorList>
    </citation>
    <scope>NUCLEOTIDE SEQUENCE [LARGE SCALE GENOMIC DNA]</scope>
    <source>
        <strain evidence="2 3">2789STDY5834841</strain>
    </source>
</reference>
<dbReference type="SUPFAM" id="SSF56731">
    <property type="entry name" value="DNA primase core"/>
    <property type="match status" value="1"/>
</dbReference>
<evidence type="ECO:0000259" key="1">
    <source>
        <dbReference type="PROSITE" id="PS50880"/>
    </source>
</evidence>
<accession>A0A174DQ56</accession>
<name>A0A174DQ56_9FIRM</name>
<proteinExistence type="predicted"/>
<dbReference type="CDD" id="cd00188">
    <property type="entry name" value="TOPRIM"/>
    <property type="match status" value="1"/>
</dbReference>
<dbReference type="EMBL" id="CYZO01000029">
    <property type="protein sequence ID" value="CUO27742.1"/>
    <property type="molecule type" value="Genomic_DNA"/>
</dbReference>
<dbReference type="Pfam" id="PF13154">
    <property type="entry name" value="DUF3991"/>
    <property type="match status" value="1"/>
</dbReference>
<dbReference type="InterPro" id="IPR025054">
    <property type="entry name" value="DUF3991"/>
</dbReference>
<sequence length="375" mass="42786">MGKATKKQVAFASKISKTLNISLPEQLTFETMQKFINTHIDEYMNINYTALGERIKNEVSILDYVPLAGFTLKKIGNHGLYTTVEHDSLIIDPHKNCYWFNSRGDADSVIGFVTKYIYNGDTKMAIKELSEKLNNSDFSSNIAITPEASVEKPKELILPPKNSDMRKVFAYLTKSRFINQEIVQDFVTQHMLYQDLKGNCVFVSYDNDIPVFGCLRGTNTYKRFLGDLPGCNYQKGFFINGKGSELIVTESVIDAMSIMSILKEKGLDYKNHSFLSLSGVDKNNALKFHLDHNKKFQSVLLALDNDSAGKKISKLIIKEFADRKDLCITEHYPSSKDWNQEITNFFRFGKPLSDIDFFKNSVTLHIKARKNIIER</sequence>
<dbReference type="PROSITE" id="PS50880">
    <property type="entry name" value="TOPRIM"/>
    <property type="match status" value="1"/>
</dbReference>
<dbReference type="Gene3D" id="3.40.1360.10">
    <property type="match status" value="1"/>
</dbReference>
<dbReference type="InterPro" id="IPR006171">
    <property type="entry name" value="TOPRIM_dom"/>
</dbReference>
<dbReference type="RefSeq" id="WP_055159212.1">
    <property type="nucleotide sequence ID" value="NZ_CYZO01000029.1"/>
</dbReference>
<evidence type="ECO:0000313" key="3">
    <source>
        <dbReference type="Proteomes" id="UP000095787"/>
    </source>
</evidence>
<gene>
    <name evidence="2" type="ORF">ERS852456_02095</name>
</gene>
<dbReference type="AlphaFoldDB" id="A0A174DQ56"/>
<dbReference type="Pfam" id="PF13155">
    <property type="entry name" value="Toprim_2"/>
    <property type="match status" value="1"/>
</dbReference>
<dbReference type="Proteomes" id="UP000095787">
    <property type="component" value="Unassembled WGS sequence"/>
</dbReference>
<protein>
    <submittedName>
        <fullName evidence="2">DNA primase (Bacterial type)</fullName>
    </submittedName>
</protein>
<evidence type="ECO:0000313" key="2">
    <source>
        <dbReference type="EMBL" id="CUO27742.1"/>
    </source>
</evidence>
<organism evidence="2 3">
    <name type="scientific">[Ruminococcus] torques</name>
    <dbReference type="NCBI Taxonomy" id="33039"/>
    <lineage>
        <taxon>Bacteria</taxon>
        <taxon>Bacillati</taxon>
        <taxon>Bacillota</taxon>
        <taxon>Clostridia</taxon>
        <taxon>Lachnospirales</taxon>
        <taxon>Lachnospiraceae</taxon>
        <taxon>Mediterraneibacter</taxon>
    </lineage>
</organism>
<dbReference type="SUPFAM" id="SSF57783">
    <property type="entry name" value="Zinc beta-ribbon"/>
    <property type="match status" value="1"/>
</dbReference>
<feature type="domain" description="Toprim" evidence="1">
    <location>
        <begin position="244"/>
        <end position="335"/>
    </location>
</feature>